<dbReference type="OrthoDB" id="9788101at2"/>
<evidence type="ECO:0000259" key="1">
    <source>
        <dbReference type="Pfam" id="PF00535"/>
    </source>
</evidence>
<accession>A0A1M6YA92</accession>
<dbReference type="InterPro" id="IPR029044">
    <property type="entry name" value="Nucleotide-diphossugar_trans"/>
</dbReference>
<dbReference type="SUPFAM" id="SSF53448">
    <property type="entry name" value="Nucleotide-diphospho-sugar transferases"/>
    <property type="match status" value="1"/>
</dbReference>
<dbReference type="CDD" id="cd06433">
    <property type="entry name" value="GT_2_WfgS_like"/>
    <property type="match status" value="1"/>
</dbReference>
<evidence type="ECO:0000313" key="3">
    <source>
        <dbReference type="Proteomes" id="UP000184130"/>
    </source>
</evidence>
<organism evidence="2 3">
    <name type="scientific">Xylanibacter ruminicola</name>
    <name type="common">Prevotella ruminicola</name>
    <dbReference type="NCBI Taxonomy" id="839"/>
    <lineage>
        <taxon>Bacteria</taxon>
        <taxon>Pseudomonadati</taxon>
        <taxon>Bacteroidota</taxon>
        <taxon>Bacteroidia</taxon>
        <taxon>Bacteroidales</taxon>
        <taxon>Prevotellaceae</taxon>
        <taxon>Xylanibacter</taxon>
    </lineage>
</organism>
<protein>
    <submittedName>
        <fullName evidence="2">Glycosyl transferase family 2</fullName>
    </submittedName>
</protein>
<dbReference type="GO" id="GO:0016758">
    <property type="term" value="F:hexosyltransferase activity"/>
    <property type="evidence" value="ECO:0007669"/>
    <property type="project" value="UniProtKB-ARBA"/>
</dbReference>
<dbReference type="Gene3D" id="3.90.550.10">
    <property type="entry name" value="Spore Coat Polysaccharide Biosynthesis Protein SpsA, Chain A"/>
    <property type="match status" value="1"/>
</dbReference>
<proteinExistence type="predicted"/>
<dbReference type="Pfam" id="PF00535">
    <property type="entry name" value="Glycos_transf_2"/>
    <property type="match status" value="1"/>
</dbReference>
<reference evidence="2 3" key="1">
    <citation type="submission" date="2016-11" db="EMBL/GenBank/DDBJ databases">
        <authorList>
            <person name="Jaros S."/>
            <person name="Januszkiewicz K."/>
            <person name="Wedrychowicz H."/>
        </authorList>
    </citation>
    <scope>NUCLEOTIDE SEQUENCE [LARGE SCALE GENOMIC DNA]</scope>
    <source>
        <strain evidence="2 3">KHT3</strain>
    </source>
</reference>
<sequence length="265" mass="30342">MLFTVITINYNNCKGLYQTIESVLGQTCRNFEYIIIDGGSNDGSVDLIKEYGKKISYWCSEKDRGIYHAMNKGVALAHGDYCIFMNSGDRFYDNKVLDQIAEIYAEESIIVGKVSIDDNDNIISPPPHGELTFYHLYSGAIPHQGAFIKTSLLHKYPYDERLRIASDWKFFVQTLIMDNCSIRYLNVYVACYDLNGLSSSNPELMQTEKQNVLAELLPPRVLADYKRMKQSECLVQSITPQLKINYGVDKLLYNIGKILLKIRRK</sequence>
<dbReference type="PANTHER" id="PTHR22916:SF67">
    <property type="entry name" value="COLANIC ACID BIOSYNTHESIS GLYCOSYL TRANSFERASE WCAE-RELATED"/>
    <property type="match status" value="1"/>
</dbReference>
<dbReference type="Proteomes" id="UP000184130">
    <property type="component" value="Unassembled WGS sequence"/>
</dbReference>
<dbReference type="InterPro" id="IPR001173">
    <property type="entry name" value="Glyco_trans_2-like"/>
</dbReference>
<dbReference type="RefSeq" id="WP_073210926.1">
    <property type="nucleotide sequence ID" value="NZ_FRBD01000025.1"/>
</dbReference>
<dbReference type="EMBL" id="FRBD01000025">
    <property type="protein sequence ID" value="SHL15207.1"/>
    <property type="molecule type" value="Genomic_DNA"/>
</dbReference>
<dbReference type="AlphaFoldDB" id="A0A1M6YA92"/>
<feature type="domain" description="Glycosyltransferase 2-like" evidence="1">
    <location>
        <begin position="4"/>
        <end position="126"/>
    </location>
</feature>
<dbReference type="PANTHER" id="PTHR22916">
    <property type="entry name" value="GLYCOSYLTRANSFERASE"/>
    <property type="match status" value="1"/>
</dbReference>
<evidence type="ECO:0000313" key="2">
    <source>
        <dbReference type="EMBL" id="SHL15207.1"/>
    </source>
</evidence>
<keyword evidence="2" id="KW-0808">Transferase</keyword>
<gene>
    <name evidence="2" type="ORF">SAMN05216463_12547</name>
</gene>
<name>A0A1M6YA92_XYLRU</name>